<dbReference type="RefSeq" id="WP_065988677.1">
    <property type="nucleotide sequence ID" value="NZ_MDEN01000061.1"/>
</dbReference>
<gene>
    <name evidence="1" type="ORF">BBI10_11795</name>
</gene>
<protein>
    <submittedName>
        <fullName evidence="1">Uncharacterized protein</fullName>
    </submittedName>
</protein>
<dbReference type="Gene3D" id="3.30.70.100">
    <property type="match status" value="1"/>
</dbReference>
<reference evidence="1 2" key="1">
    <citation type="submission" date="2016-08" db="EMBL/GenBank/DDBJ databases">
        <title>Whole genome sequence of Pseudomonas graminis strain UASWS1507, a potential biological control agent for agriculture.</title>
        <authorList>
            <person name="Crovadore J."/>
            <person name="Calmin G."/>
            <person name="Chablais R."/>
            <person name="Cochard B."/>
            <person name="Lefort F."/>
        </authorList>
    </citation>
    <scope>NUCLEOTIDE SEQUENCE [LARGE SCALE GENOMIC DNA]</scope>
    <source>
        <strain evidence="1 2">UASWS1507</strain>
    </source>
</reference>
<name>A0A1C2E2P7_9PSED</name>
<accession>A0A1C2E2P7</accession>
<comment type="caution">
    <text evidence="1">The sequence shown here is derived from an EMBL/GenBank/DDBJ whole genome shotgun (WGS) entry which is preliminary data.</text>
</comment>
<evidence type="ECO:0000313" key="1">
    <source>
        <dbReference type="EMBL" id="OCX21274.1"/>
    </source>
</evidence>
<proteinExistence type="predicted"/>
<dbReference type="SUPFAM" id="SSF54909">
    <property type="entry name" value="Dimeric alpha+beta barrel"/>
    <property type="match status" value="1"/>
</dbReference>
<organism evidence="1 2">
    <name type="scientific">Pseudomonas graminis</name>
    <dbReference type="NCBI Taxonomy" id="158627"/>
    <lineage>
        <taxon>Bacteria</taxon>
        <taxon>Pseudomonadati</taxon>
        <taxon>Pseudomonadota</taxon>
        <taxon>Gammaproteobacteria</taxon>
        <taxon>Pseudomonadales</taxon>
        <taxon>Pseudomonadaceae</taxon>
        <taxon>Pseudomonas</taxon>
    </lineage>
</organism>
<dbReference type="EMBL" id="MDEN01000061">
    <property type="protein sequence ID" value="OCX21274.1"/>
    <property type="molecule type" value="Genomic_DNA"/>
</dbReference>
<dbReference type="OrthoDB" id="7016254at2"/>
<sequence length="113" mass="12848">MTPAAAHLPFSQFVEFAVDPRHQAGLVGALNERFERFTRTYPGFVRASVQVSEDRQRVLSHVQWLSKTDCERAFENAEQGEGDLWELIRQHRATSMIFNAYEVAGEIVGPRQG</sequence>
<dbReference type="InterPro" id="IPR011008">
    <property type="entry name" value="Dimeric_a/b-barrel"/>
</dbReference>
<dbReference type="Proteomes" id="UP000095143">
    <property type="component" value="Unassembled WGS sequence"/>
</dbReference>
<evidence type="ECO:0000313" key="2">
    <source>
        <dbReference type="Proteomes" id="UP000095143"/>
    </source>
</evidence>
<dbReference type="AlphaFoldDB" id="A0A1C2E2P7"/>